<feature type="compositionally biased region" description="Polar residues" evidence="6">
    <location>
        <begin position="405"/>
        <end position="424"/>
    </location>
</feature>
<comment type="caution">
    <text evidence="10">The sequence shown here is derived from an EMBL/GenBank/DDBJ whole genome shotgun (WGS) entry which is preliminary data.</text>
</comment>
<evidence type="ECO:0000256" key="6">
    <source>
        <dbReference type="SAM" id="MobiDB-lite"/>
    </source>
</evidence>
<feature type="domain" description="Response regulatory" evidence="9">
    <location>
        <begin position="328"/>
        <end position="449"/>
    </location>
</feature>
<evidence type="ECO:0000256" key="7">
    <source>
        <dbReference type="SAM" id="SignalP"/>
    </source>
</evidence>
<dbReference type="EC" id="2.7.13.3" evidence="2"/>
<dbReference type="InterPro" id="IPR005467">
    <property type="entry name" value="His_kinase_dom"/>
</dbReference>
<feature type="modified residue" description="4-aspartylphosphate" evidence="5">
    <location>
        <position position="378"/>
    </location>
</feature>
<dbReference type="PRINTS" id="PR00344">
    <property type="entry name" value="BCTRLSENSOR"/>
</dbReference>
<dbReference type="GO" id="GO:0004673">
    <property type="term" value="F:protein histidine kinase activity"/>
    <property type="evidence" value="ECO:0007669"/>
    <property type="project" value="UniProtKB-EC"/>
</dbReference>
<dbReference type="Proteomes" id="UP000293550">
    <property type="component" value="Unassembled WGS sequence"/>
</dbReference>
<keyword evidence="11" id="KW-1185">Reference proteome</keyword>
<keyword evidence="4" id="KW-0418">Kinase</keyword>
<feature type="domain" description="Histidine kinase" evidence="8">
    <location>
        <begin position="86"/>
        <end position="306"/>
    </location>
</feature>
<dbReference type="EMBL" id="SCFB01000005">
    <property type="protein sequence ID" value="RZI46187.1"/>
    <property type="molecule type" value="Genomic_DNA"/>
</dbReference>
<dbReference type="PROSITE" id="PS50110">
    <property type="entry name" value="RESPONSE_REGULATORY"/>
    <property type="match status" value="1"/>
</dbReference>
<evidence type="ECO:0000256" key="2">
    <source>
        <dbReference type="ARBA" id="ARBA00012438"/>
    </source>
</evidence>
<evidence type="ECO:0000313" key="10">
    <source>
        <dbReference type="EMBL" id="RZI46187.1"/>
    </source>
</evidence>
<feature type="region of interest" description="Disordered" evidence="6">
    <location>
        <begin position="404"/>
        <end position="430"/>
    </location>
</feature>
<reference evidence="10 11" key="1">
    <citation type="submission" date="2018-10" db="EMBL/GenBank/DDBJ databases">
        <title>An updated phylogeny of the Alphaproteobacteria reveals that the parasitic Rickettsiales and Holosporales have independent origins.</title>
        <authorList>
            <person name="Munoz-Gomez S.A."/>
            <person name="Hess S."/>
            <person name="Burger G."/>
            <person name="Lang B.F."/>
            <person name="Susko E."/>
            <person name="Slamovits C.H."/>
            <person name="Roger A.J."/>
        </authorList>
    </citation>
    <scope>NUCLEOTIDE SEQUENCE [LARGE SCALE GENOMIC DNA]</scope>
    <source>
        <strain evidence="10">HOLO01</strain>
    </source>
</reference>
<evidence type="ECO:0000313" key="11">
    <source>
        <dbReference type="Proteomes" id="UP000293550"/>
    </source>
</evidence>
<dbReference type="InterPro" id="IPR003594">
    <property type="entry name" value="HATPase_dom"/>
</dbReference>
<keyword evidence="3" id="KW-0808">Transferase</keyword>
<dbReference type="GO" id="GO:0000160">
    <property type="term" value="P:phosphorelay signal transduction system"/>
    <property type="evidence" value="ECO:0007669"/>
    <property type="project" value="InterPro"/>
</dbReference>
<evidence type="ECO:0000256" key="3">
    <source>
        <dbReference type="ARBA" id="ARBA00022679"/>
    </source>
</evidence>
<dbReference type="InterPro" id="IPR001789">
    <property type="entry name" value="Sig_transdc_resp-reg_receiver"/>
</dbReference>
<keyword evidence="7" id="KW-0732">Signal</keyword>
<accession>A0A4V2DZT6</accession>
<feature type="chain" id="PRO_5020930186" description="histidine kinase" evidence="7">
    <location>
        <begin position="20"/>
        <end position="460"/>
    </location>
</feature>
<dbReference type="Gene3D" id="3.40.50.2300">
    <property type="match status" value="1"/>
</dbReference>
<dbReference type="InterPro" id="IPR036890">
    <property type="entry name" value="HATPase_C_sf"/>
</dbReference>
<dbReference type="SUPFAM" id="SSF55874">
    <property type="entry name" value="ATPase domain of HSP90 chaperone/DNA topoisomerase II/histidine kinase"/>
    <property type="match status" value="1"/>
</dbReference>
<dbReference type="PROSITE" id="PS50109">
    <property type="entry name" value="HIS_KIN"/>
    <property type="match status" value="1"/>
</dbReference>
<proteinExistence type="predicted"/>
<keyword evidence="5" id="KW-0597">Phosphoprotein</keyword>
<dbReference type="Pfam" id="PF02518">
    <property type="entry name" value="HATPase_c"/>
    <property type="match status" value="1"/>
</dbReference>
<dbReference type="SMART" id="SM00387">
    <property type="entry name" value="HATPase_c"/>
    <property type="match status" value="1"/>
</dbReference>
<dbReference type="AlphaFoldDB" id="A0A4V2DZT6"/>
<sequence length="460" mass="50845">MKKLFIILFILTGSDILKAATLPLAEEKDLQNALSENPSALHSTLSKLGTFIESADFNRDSPIPDIVAQLDLNFPPDKPHDDNIKGLLHDARHCLNDMEFAFSCLKTNSHDPLAISGLQNNFNDLKDMLEKAFKMPDGSIRQTKESLGDLFNLTESSLTCCSLLAKLFEIDFTYILPEKLKKFVLTQETHSSMIKRILYNLMKNAMLYSAESKSPKVSLEIETDQKNDQWRAKFSVTDTGIGMSPQFIQGSLFKEGSREKTTKQSGSGIGLNSCKTLVESMGGEISGCSEGLGKGSTFWFTVPVTFTESVSVSTSPIVKLRADKQHMQVLIVDDDPIGRKMLQRQCKGLGLEHVESVATAEEALNFTGKIPCSLIFMDTNLGGKKDKKDEIDGIELTKKILARTPPQTNAPRTISISGTPQTPAETGMDGVLSKPFDVKRLEMLLEKHFEFSTKNHLPSS</sequence>
<dbReference type="InterPro" id="IPR004358">
    <property type="entry name" value="Sig_transdc_His_kin-like_C"/>
</dbReference>
<evidence type="ECO:0000259" key="9">
    <source>
        <dbReference type="PROSITE" id="PS50110"/>
    </source>
</evidence>
<evidence type="ECO:0000256" key="1">
    <source>
        <dbReference type="ARBA" id="ARBA00000085"/>
    </source>
</evidence>
<dbReference type="CDD" id="cd17546">
    <property type="entry name" value="REC_hyHK_CKI1_RcsC-like"/>
    <property type="match status" value="1"/>
</dbReference>
<evidence type="ECO:0000256" key="4">
    <source>
        <dbReference type="ARBA" id="ARBA00022777"/>
    </source>
</evidence>
<dbReference type="SMART" id="SM00448">
    <property type="entry name" value="REC"/>
    <property type="match status" value="1"/>
</dbReference>
<comment type="catalytic activity">
    <reaction evidence="1">
        <text>ATP + protein L-histidine = ADP + protein N-phospho-L-histidine.</text>
        <dbReference type="EC" id="2.7.13.3"/>
    </reaction>
</comment>
<evidence type="ECO:0000256" key="5">
    <source>
        <dbReference type="PROSITE-ProRule" id="PRU00169"/>
    </source>
</evidence>
<evidence type="ECO:0000259" key="8">
    <source>
        <dbReference type="PROSITE" id="PS50109"/>
    </source>
</evidence>
<dbReference type="InterPro" id="IPR011006">
    <property type="entry name" value="CheY-like_superfamily"/>
</dbReference>
<dbReference type="Gene3D" id="3.30.565.10">
    <property type="entry name" value="Histidine kinase-like ATPase, C-terminal domain"/>
    <property type="match status" value="1"/>
</dbReference>
<dbReference type="SUPFAM" id="SSF52172">
    <property type="entry name" value="CheY-like"/>
    <property type="match status" value="1"/>
</dbReference>
<dbReference type="PANTHER" id="PTHR43047">
    <property type="entry name" value="TWO-COMPONENT HISTIDINE PROTEIN KINASE"/>
    <property type="match status" value="1"/>
</dbReference>
<dbReference type="OrthoDB" id="9808408at2"/>
<feature type="signal peptide" evidence="7">
    <location>
        <begin position="1"/>
        <end position="19"/>
    </location>
</feature>
<name>A0A4V2DZT6_9PROT</name>
<protein>
    <recommendedName>
        <fullName evidence="2">histidine kinase</fullName>
        <ecNumber evidence="2">2.7.13.3</ecNumber>
    </recommendedName>
</protein>
<dbReference type="Pfam" id="PF00072">
    <property type="entry name" value="Response_reg"/>
    <property type="match status" value="1"/>
</dbReference>
<organism evidence="10 11">
    <name type="scientific">Candidatus Finniella inopinata</name>
    <dbReference type="NCBI Taxonomy" id="1696036"/>
    <lineage>
        <taxon>Bacteria</taxon>
        <taxon>Pseudomonadati</taxon>
        <taxon>Pseudomonadota</taxon>
        <taxon>Alphaproteobacteria</taxon>
        <taxon>Holosporales</taxon>
        <taxon>Candidatus Paracaedibacteraceae</taxon>
        <taxon>Candidatus Finniella</taxon>
    </lineage>
</organism>
<gene>
    <name evidence="10" type="ORF">EQU50_04425</name>
</gene>